<sequence>MVNNKNNGPVNKSLEGAIKKIFRRKEKINKGKIPMECVPVNKTIKRKTSDIVKPGVSIIVSTNRKDALNNILSNYIRQNYGKKELIIVINNNDIELEKWNKKTENIKGVKVFELDEKFSLGRCLNFGISKSKYEYIAKFDDDDYYGPKYIVDSLKKFKTINELTLMSGHMEEKYTNFVSGSTMIFKKEIFNKVRFSDVSIAEDVEFCRTCLRNRIKIYSGNKYHYLYIREHSEKDHTWQMKNEDIRKKYCKYVGNFPDIKKATDYVLSN</sequence>
<dbReference type="AlphaFoldDB" id="A0A844FKP4"/>
<dbReference type="CDD" id="cd00761">
    <property type="entry name" value="Glyco_tranf_GTA_type"/>
    <property type="match status" value="1"/>
</dbReference>
<dbReference type="Gene3D" id="3.90.550.10">
    <property type="entry name" value="Spore Coat Polysaccharide Biosynthesis Protein SpsA, Chain A"/>
    <property type="match status" value="1"/>
</dbReference>
<dbReference type="EMBL" id="VULR01000031">
    <property type="protein sequence ID" value="MSS44448.1"/>
    <property type="molecule type" value="Genomic_DNA"/>
</dbReference>
<evidence type="ECO:0000259" key="1">
    <source>
        <dbReference type="Pfam" id="PF00535"/>
    </source>
</evidence>
<proteinExistence type="predicted"/>
<dbReference type="PANTHER" id="PTHR43685">
    <property type="entry name" value="GLYCOSYLTRANSFERASE"/>
    <property type="match status" value="1"/>
</dbReference>
<evidence type="ECO:0000313" key="3">
    <source>
        <dbReference type="EMBL" id="MSS44448.1"/>
    </source>
</evidence>
<comment type="caution">
    <text evidence="3">The sequence shown here is derived from an EMBL/GenBank/DDBJ whole genome shotgun (WGS) entry which is preliminary data.</text>
</comment>
<dbReference type="PANTHER" id="PTHR43685:SF2">
    <property type="entry name" value="GLYCOSYLTRANSFERASE 2-LIKE DOMAIN-CONTAINING PROTEIN"/>
    <property type="match status" value="1"/>
</dbReference>
<dbReference type="EMBL" id="JAKNID010000042">
    <property type="protein sequence ID" value="MCG4565647.1"/>
    <property type="molecule type" value="Genomic_DNA"/>
</dbReference>
<dbReference type="OrthoDB" id="6713581at2"/>
<evidence type="ECO:0000313" key="4">
    <source>
        <dbReference type="Proteomes" id="UP000462760"/>
    </source>
</evidence>
<dbReference type="Proteomes" id="UP000462760">
    <property type="component" value="Unassembled WGS sequence"/>
</dbReference>
<dbReference type="GO" id="GO:0016740">
    <property type="term" value="F:transferase activity"/>
    <property type="evidence" value="ECO:0007669"/>
    <property type="project" value="UniProtKB-KW"/>
</dbReference>
<accession>A0A844FKP4</accession>
<dbReference type="InterPro" id="IPR050834">
    <property type="entry name" value="Glycosyltransf_2"/>
</dbReference>
<protein>
    <submittedName>
        <fullName evidence="3">Glycosyltransferase family 2 protein</fullName>
    </submittedName>
</protein>
<dbReference type="InterPro" id="IPR029044">
    <property type="entry name" value="Nucleotide-diphossugar_trans"/>
</dbReference>
<evidence type="ECO:0000313" key="2">
    <source>
        <dbReference type="EMBL" id="MCG4565647.1"/>
    </source>
</evidence>
<dbReference type="Pfam" id="PF00535">
    <property type="entry name" value="Glycos_transf_2"/>
    <property type="match status" value="1"/>
</dbReference>
<dbReference type="SUPFAM" id="SSF53448">
    <property type="entry name" value="Nucleotide-diphospho-sugar transferases"/>
    <property type="match status" value="1"/>
</dbReference>
<name>A0A844FKP4_9FIRM</name>
<dbReference type="RefSeq" id="WP_154485115.1">
    <property type="nucleotide sequence ID" value="NZ_JAJBNW010000035.1"/>
</dbReference>
<gene>
    <name evidence="3" type="ORF">FYJ27_12265</name>
    <name evidence="2" type="ORF">L0P62_09315</name>
</gene>
<keyword evidence="5" id="KW-1185">Reference proteome</keyword>
<evidence type="ECO:0000313" key="5">
    <source>
        <dbReference type="Proteomes" id="UP001108123"/>
    </source>
</evidence>
<dbReference type="Proteomes" id="UP001108123">
    <property type="component" value="Unassembled WGS sequence"/>
</dbReference>
<dbReference type="InterPro" id="IPR001173">
    <property type="entry name" value="Glyco_trans_2-like"/>
</dbReference>
<reference evidence="3 4" key="1">
    <citation type="submission" date="2019-08" db="EMBL/GenBank/DDBJ databases">
        <title>In-depth cultivation of the pig gut microbiome towards novel bacterial diversity and tailored functional studies.</title>
        <authorList>
            <person name="Wylensek D."/>
            <person name="Hitch T.C.A."/>
            <person name="Clavel T."/>
        </authorList>
    </citation>
    <scope>NUCLEOTIDE SEQUENCE [LARGE SCALE GENOMIC DNA]</scope>
    <source>
        <strain evidence="3 4">Med78-601-WT-4W-RMD-3</strain>
    </source>
</reference>
<keyword evidence="3" id="KW-0808">Transferase</keyword>
<feature type="domain" description="Glycosyltransferase 2-like" evidence="1">
    <location>
        <begin position="58"/>
        <end position="162"/>
    </location>
</feature>
<organism evidence="3 4">
    <name type="scientific">Anaerosalibacter bizertensis</name>
    <dbReference type="NCBI Taxonomy" id="932217"/>
    <lineage>
        <taxon>Bacteria</taxon>
        <taxon>Bacillati</taxon>
        <taxon>Bacillota</taxon>
        <taxon>Tissierellia</taxon>
        <taxon>Tissierellales</taxon>
        <taxon>Sporanaerobacteraceae</taxon>
        <taxon>Anaerosalibacter</taxon>
    </lineage>
</organism>
<reference evidence="2" key="2">
    <citation type="submission" date="2022-01" db="EMBL/GenBank/DDBJ databases">
        <title>Collection of gut derived symbiotic bacterial strains cultured from healthy donors.</title>
        <authorList>
            <person name="Lin H."/>
            <person name="Kohout C."/>
            <person name="Waligurski E."/>
            <person name="Pamer E.G."/>
        </authorList>
    </citation>
    <scope>NUCLEOTIDE SEQUENCE</scope>
    <source>
        <strain evidence="2">MSK.14.39</strain>
    </source>
</reference>